<evidence type="ECO:0000259" key="4">
    <source>
        <dbReference type="PROSITE" id="PS51171"/>
    </source>
</evidence>
<dbReference type="GO" id="GO:0006571">
    <property type="term" value="P:tyrosine biosynthetic process"/>
    <property type="evidence" value="ECO:0007669"/>
    <property type="project" value="InterPro"/>
</dbReference>
<keyword evidence="2" id="KW-0560">Oxidoreductase</keyword>
<evidence type="ECO:0000313" key="6">
    <source>
        <dbReference type="EMBL" id="MBK9298466.1"/>
    </source>
</evidence>
<dbReference type="GO" id="GO:0009094">
    <property type="term" value="P:L-phenylalanine biosynthetic process"/>
    <property type="evidence" value="ECO:0007669"/>
    <property type="project" value="InterPro"/>
</dbReference>
<dbReference type="PANTHER" id="PTHR21363:SF0">
    <property type="entry name" value="PREPHENATE DEHYDROGENASE [NADP(+)]"/>
    <property type="match status" value="1"/>
</dbReference>
<gene>
    <name evidence="6" type="ORF">IPN02_16900</name>
</gene>
<dbReference type="GO" id="GO:0004665">
    <property type="term" value="F:prephenate dehydrogenase (NADP+) activity"/>
    <property type="evidence" value="ECO:0007669"/>
    <property type="project" value="InterPro"/>
</dbReference>
<evidence type="ECO:0000259" key="5">
    <source>
        <dbReference type="PROSITE" id="PS51176"/>
    </source>
</evidence>
<dbReference type="GO" id="GO:0008977">
    <property type="term" value="F:prephenate dehydrogenase (NAD+) activity"/>
    <property type="evidence" value="ECO:0007669"/>
    <property type="project" value="InterPro"/>
</dbReference>
<reference evidence="6 7" key="1">
    <citation type="submission" date="2020-10" db="EMBL/GenBank/DDBJ databases">
        <title>Connecting structure to function with the recovery of over 1000 high-quality activated sludge metagenome-assembled genomes encoding full-length rRNA genes using long-read sequencing.</title>
        <authorList>
            <person name="Singleton C.M."/>
            <person name="Petriglieri F."/>
            <person name="Kristensen J.M."/>
            <person name="Kirkegaard R.H."/>
            <person name="Michaelsen T.Y."/>
            <person name="Andersen M.H."/>
            <person name="Karst S.M."/>
            <person name="Dueholm M.S."/>
            <person name="Nielsen P.H."/>
            <person name="Albertsen M."/>
        </authorList>
    </citation>
    <scope>NUCLEOTIDE SEQUENCE [LARGE SCALE GENOMIC DNA]</scope>
    <source>
        <strain evidence="6">Lyne_18-Q3-R50-59_MAXAC.006</strain>
    </source>
</reference>
<accession>A0A936TE93</accession>
<dbReference type="GO" id="GO:0070403">
    <property type="term" value="F:NAD+ binding"/>
    <property type="evidence" value="ECO:0007669"/>
    <property type="project" value="InterPro"/>
</dbReference>
<evidence type="ECO:0000256" key="3">
    <source>
        <dbReference type="SAM" id="Coils"/>
    </source>
</evidence>
<dbReference type="InterPro" id="IPR036291">
    <property type="entry name" value="NAD(P)-bd_dom_sf"/>
</dbReference>
<dbReference type="InterPro" id="IPR050812">
    <property type="entry name" value="Preph/Arog_dehydrog"/>
</dbReference>
<feature type="domain" description="Prephenate dehydratase" evidence="4">
    <location>
        <begin position="511"/>
        <end position="694"/>
    </location>
</feature>
<organism evidence="6 7">
    <name type="scientific">Candidatus Neomicrothrix subdominans</name>
    <dbReference type="NCBI Taxonomy" id="2954438"/>
    <lineage>
        <taxon>Bacteria</taxon>
        <taxon>Bacillati</taxon>
        <taxon>Actinomycetota</taxon>
        <taxon>Acidimicrobiia</taxon>
        <taxon>Acidimicrobiales</taxon>
        <taxon>Microthrixaceae</taxon>
        <taxon>Candidatus Neomicrothrix</taxon>
    </lineage>
</organism>
<feature type="domain" description="Prephenate/arogenate dehydrogenase" evidence="5">
    <location>
        <begin position="13"/>
        <end position="316"/>
    </location>
</feature>
<dbReference type="Gene3D" id="3.40.50.720">
    <property type="entry name" value="NAD(P)-binding Rossmann-like Domain"/>
    <property type="match status" value="1"/>
</dbReference>
<dbReference type="EMBL" id="JADJZA010000009">
    <property type="protein sequence ID" value="MBK9298466.1"/>
    <property type="molecule type" value="Genomic_DNA"/>
</dbReference>
<evidence type="ECO:0000256" key="1">
    <source>
        <dbReference type="ARBA" id="ARBA00007964"/>
    </source>
</evidence>
<keyword evidence="3" id="KW-0175">Coiled coil</keyword>
<dbReference type="InterPro" id="IPR003099">
    <property type="entry name" value="Prephen_DH"/>
</dbReference>
<dbReference type="SUPFAM" id="SSF48179">
    <property type="entry name" value="6-phosphogluconate dehydrogenase C-terminal domain-like"/>
    <property type="match status" value="1"/>
</dbReference>
<evidence type="ECO:0000256" key="2">
    <source>
        <dbReference type="ARBA" id="ARBA00023002"/>
    </source>
</evidence>
<dbReference type="PROSITE" id="PS51176">
    <property type="entry name" value="PDH_ADH"/>
    <property type="match status" value="1"/>
</dbReference>
<dbReference type="InterPro" id="IPR046825">
    <property type="entry name" value="PDH_C"/>
</dbReference>
<proteinExistence type="inferred from homology"/>
<dbReference type="GO" id="GO:0004664">
    <property type="term" value="F:prephenate dehydratase activity"/>
    <property type="evidence" value="ECO:0007669"/>
    <property type="project" value="InterPro"/>
</dbReference>
<dbReference type="Gene3D" id="1.10.3660.10">
    <property type="entry name" value="6-phosphogluconate dehydrogenase C-terminal like domain"/>
    <property type="match status" value="1"/>
</dbReference>
<dbReference type="InterPro" id="IPR001086">
    <property type="entry name" value="Preph_deHydtase"/>
</dbReference>
<dbReference type="Proteomes" id="UP000727993">
    <property type="component" value="Unassembled WGS sequence"/>
</dbReference>
<sequence length="734" mass="76604">MVRPSPTPAEMPGRLVIFGAAQGMGRWLAEQVFAAAPFELVLVDVSHHVFEHPGDRPWGRPPLRLKVAYEAGRPVFTDGDGAAAQSPLDPPGSGRLALCLAVPADAVDTIASVVLPQLEPGSIVFDVTSSKNQPLAALRAQRDDLAVFGTHPLFGPRVAGPAGQSAVVCPDPDDVAAHRWLSDLFTEAGITVQEVSAAEHDRAMSWVQALTHQVLIVFAGLVSRSEPGMDELWRFRTPVFEALAGLAGRVLTPSQDATIAAIQSGVDGAGRADDLAEAVDALRQALASGDPADTAGFIAWAREGLRAVDLTRLQATAEDAVAAVQALRSDLAAARADGHVVGLTPREGSDRRPHIGTVVSVDSTEVRLLDVVLGPDDRAVLVTDAAGQRRAAKLGIGGKPRPVALALSGHRLLADAELERWLAGHLATLERDVRVLVPPSLNGDELGRMLAALVPGLSGAVPVADRWFRGDRELILRLSIRADGDPAHVRDAVIAQVEALVTPPAPIGTEVIAYLGPPGTFTEQAARALGAEAVGDGAALVAAPSVGEALDRLSDHQADWAVIPVTNTLSGGVRPALEALAARSAELAVAGSHQVAVNFTAWVHPDDLTVAGFEGVVSHEQALAQCGTYLATLGVPTRSVDSTAEACRVVADRDAPGWVALAGPTTGARYGLVPLAEQVADSTDSVTTFVLVRRMAPGVGRSDDRVVEVNLRDPSIRLPKLSPHEPPAPLVATS</sequence>
<dbReference type="SUPFAM" id="SSF51735">
    <property type="entry name" value="NAD(P)-binding Rossmann-fold domains"/>
    <property type="match status" value="1"/>
</dbReference>
<comment type="caution">
    <text evidence="6">The sequence shown here is derived from an EMBL/GenBank/DDBJ whole genome shotgun (WGS) entry which is preliminary data.</text>
</comment>
<dbReference type="PANTHER" id="PTHR21363">
    <property type="entry name" value="PREPHENATE DEHYDROGENASE"/>
    <property type="match status" value="1"/>
</dbReference>
<dbReference type="SUPFAM" id="SSF53850">
    <property type="entry name" value="Periplasmic binding protein-like II"/>
    <property type="match status" value="1"/>
</dbReference>
<evidence type="ECO:0000313" key="7">
    <source>
        <dbReference type="Proteomes" id="UP000727993"/>
    </source>
</evidence>
<dbReference type="PROSITE" id="PS51171">
    <property type="entry name" value="PREPHENATE_DEHYDR_3"/>
    <property type="match status" value="1"/>
</dbReference>
<name>A0A936TE93_9ACTN</name>
<dbReference type="Pfam" id="PF02153">
    <property type="entry name" value="PDH_N"/>
    <property type="match status" value="1"/>
</dbReference>
<dbReference type="AlphaFoldDB" id="A0A936TE93"/>
<dbReference type="Pfam" id="PF20463">
    <property type="entry name" value="PDH_C"/>
    <property type="match status" value="1"/>
</dbReference>
<feature type="coiled-coil region" evidence="3">
    <location>
        <begin position="310"/>
        <end position="337"/>
    </location>
</feature>
<comment type="similarity">
    <text evidence="1">Belongs to the prephenate/arogenate dehydrogenase family.</text>
</comment>
<dbReference type="InterPro" id="IPR008927">
    <property type="entry name" value="6-PGluconate_DH-like_C_sf"/>
</dbReference>
<dbReference type="Pfam" id="PF00800">
    <property type="entry name" value="PDT"/>
    <property type="match status" value="1"/>
</dbReference>
<dbReference type="Gene3D" id="3.40.190.10">
    <property type="entry name" value="Periplasmic binding protein-like II"/>
    <property type="match status" value="2"/>
</dbReference>
<protein>
    <submittedName>
        <fullName evidence="6">Prephenate dehydrogenase/arogenate dehydrogenase family protein</fullName>
    </submittedName>
</protein>
<dbReference type="InterPro" id="IPR046826">
    <property type="entry name" value="PDH_N"/>
</dbReference>